<reference evidence="2 3" key="1">
    <citation type="journal article" date="2018" name="Cell">
        <title>The Chara Genome: Secondary Complexity and Implications for Plant Terrestrialization.</title>
        <authorList>
            <person name="Nishiyama T."/>
            <person name="Sakayama H."/>
            <person name="Vries J.D."/>
            <person name="Buschmann H."/>
            <person name="Saint-Marcoux D."/>
            <person name="Ullrich K.K."/>
            <person name="Haas F.B."/>
            <person name="Vanderstraeten L."/>
            <person name="Becker D."/>
            <person name="Lang D."/>
            <person name="Vosolsobe S."/>
            <person name="Rombauts S."/>
            <person name="Wilhelmsson P.K.I."/>
            <person name="Janitza P."/>
            <person name="Kern R."/>
            <person name="Heyl A."/>
            <person name="Rumpler F."/>
            <person name="Villalobos L.I.A.C."/>
            <person name="Clay J.M."/>
            <person name="Skokan R."/>
            <person name="Toyoda A."/>
            <person name="Suzuki Y."/>
            <person name="Kagoshima H."/>
            <person name="Schijlen E."/>
            <person name="Tajeshwar N."/>
            <person name="Catarino B."/>
            <person name="Hetherington A.J."/>
            <person name="Saltykova A."/>
            <person name="Bonnot C."/>
            <person name="Breuninger H."/>
            <person name="Symeonidi A."/>
            <person name="Radhakrishnan G.V."/>
            <person name="Van Nieuwerburgh F."/>
            <person name="Deforce D."/>
            <person name="Chang C."/>
            <person name="Karol K.G."/>
            <person name="Hedrich R."/>
            <person name="Ulvskov P."/>
            <person name="Glockner G."/>
            <person name="Delwiche C.F."/>
            <person name="Petrasek J."/>
            <person name="Van de Peer Y."/>
            <person name="Friml J."/>
            <person name="Beilby M."/>
            <person name="Dolan L."/>
            <person name="Kohara Y."/>
            <person name="Sugano S."/>
            <person name="Fujiyama A."/>
            <person name="Delaux P.-M."/>
            <person name="Quint M."/>
            <person name="TheiBen G."/>
            <person name="Hagemann M."/>
            <person name="Harholt J."/>
            <person name="Dunand C."/>
            <person name="Zachgo S."/>
            <person name="Langdale J."/>
            <person name="Maumus F."/>
            <person name="Straeten D.V.D."/>
            <person name="Gould S.B."/>
            <person name="Rensing S.A."/>
        </authorList>
    </citation>
    <scope>NUCLEOTIDE SEQUENCE [LARGE SCALE GENOMIC DNA]</scope>
    <source>
        <strain evidence="2 3">S276</strain>
    </source>
</reference>
<dbReference type="OMA" id="RYPNDEH"/>
<feature type="domain" description="UspA" evidence="1">
    <location>
        <begin position="138"/>
        <end position="290"/>
    </location>
</feature>
<evidence type="ECO:0000259" key="1">
    <source>
        <dbReference type="Pfam" id="PF00582"/>
    </source>
</evidence>
<proteinExistence type="predicted"/>
<dbReference type="EMBL" id="BFEA01000205">
    <property type="protein sequence ID" value="GBG74552.1"/>
    <property type="molecule type" value="Genomic_DNA"/>
</dbReference>
<gene>
    <name evidence="2" type="ORF">CBR_g18963</name>
</gene>
<protein>
    <recommendedName>
        <fullName evidence="1">UspA domain-containing protein</fullName>
    </recommendedName>
</protein>
<dbReference type="AlphaFoldDB" id="A0A388KX45"/>
<dbReference type="Pfam" id="PF00582">
    <property type="entry name" value="Usp"/>
    <property type="match status" value="2"/>
</dbReference>
<dbReference type="PANTHER" id="PTHR31964">
    <property type="entry name" value="ADENINE NUCLEOTIDE ALPHA HYDROLASES-LIKE SUPERFAMILY PROTEIN"/>
    <property type="match status" value="1"/>
</dbReference>
<dbReference type="InterPro" id="IPR006016">
    <property type="entry name" value="UspA"/>
</dbReference>
<dbReference type="STRING" id="69332.A0A388KX45"/>
<dbReference type="InterPro" id="IPR006015">
    <property type="entry name" value="Universal_stress_UspA"/>
</dbReference>
<dbReference type="Proteomes" id="UP000265515">
    <property type="component" value="Unassembled WGS sequence"/>
</dbReference>
<evidence type="ECO:0000313" key="2">
    <source>
        <dbReference type="EMBL" id="GBG74552.1"/>
    </source>
</evidence>
<dbReference type="Gene3D" id="3.40.50.620">
    <property type="entry name" value="HUPs"/>
    <property type="match status" value="2"/>
</dbReference>
<sequence length="298" mass="32389">MHVQPNAFLGMDFPNLSDGMDFGLDMFVMEELRQGYTRQEKEGLSLINRFLEAAAEAKIPCQGEIVRGDPRDAICRHVEKDGADILVLGCRGLGGVKRAFLGSVSDHCAHHCPCPVVVVKDPHVPQGEANPMETDYERRIIVAVDQSYDAAIAFTWAVDNFFRCTDTVTVLHVLPRLLPAYTIDVSGTALGMMPVSVSEAAMARLSKNAAEAGEELLRKFAEQAKEANLNCTTRLIPGDPREVIIDECERLCATSLVIGSRGLGPIKRAILGSVSDHCAHNAPCPVIIVKPLSSKKIV</sequence>
<keyword evidence="3" id="KW-1185">Reference proteome</keyword>
<dbReference type="OrthoDB" id="843225at2759"/>
<organism evidence="2 3">
    <name type="scientific">Chara braunii</name>
    <name type="common">Braun's stonewort</name>
    <dbReference type="NCBI Taxonomy" id="69332"/>
    <lineage>
        <taxon>Eukaryota</taxon>
        <taxon>Viridiplantae</taxon>
        <taxon>Streptophyta</taxon>
        <taxon>Charophyceae</taxon>
        <taxon>Charales</taxon>
        <taxon>Characeae</taxon>
        <taxon>Chara</taxon>
    </lineage>
</organism>
<dbReference type="PANTHER" id="PTHR31964:SF140">
    <property type="entry name" value="UNIVERSAL STRESS PROTEIN FAMILY PROTEIN"/>
    <property type="match status" value="1"/>
</dbReference>
<dbReference type="InterPro" id="IPR014729">
    <property type="entry name" value="Rossmann-like_a/b/a_fold"/>
</dbReference>
<evidence type="ECO:0000313" key="3">
    <source>
        <dbReference type="Proteomes" id="UP000265515"/>
    </source>
</evidence>
<feature type="domain" description="UspA" evidence="1">
    <location>
        <begin position="44"/>
        <end position="120"/>
    </location>
</feature>
<dbReference type="CDD" id="cd23659">
    <property type="entry name" value="USP_At3g01520-like"/>
    <property type="match status" value="2"/>
</dbReference>
<dbReference type="SUPFAM" id="SSF52402">
    <property type="entry name" value="Adenine nucleotide alpha hydrolases-like"/>
    <property type="match status" value="2"/>
</dbReference>
<comment type="caution">
    <text evidence="2">The sequence shown here is derived from an EMBL/GenBank/DDBJ whole genome shotgun (WGS) entry which is preliminary data.</text>
</comment>
<accession>A0A388KX45</accession>
<dbReference type="Gramene" id="GBG74552">
    <property type="protein sequence ID" value="GBG74552"/>
    <property type="gene ID" value="CBR_g18963"/>
</dbReference>
<dbReference type="PRINTS" id="PR01438">
    <property type="entry name" value="UNVRSLSTRESS"/>
</dbReference>
<name>A0A388KX45_CHABU</name>